<evidence type="ECO:0000313" key="1">
    <source>
        <dbReference type="EMBL" id="ARQ71156.1"/>
    </source>
</evidence>
<gene>
    <name evidence="1" type="ORF">CAG99_22125</name>
</gene>
<dbReference type="RefSeq" id="WP_255308281.1">
    <property type="nucleotide sequence ID" value="NZ_CP021121.1"/>
</dbReference>
<keyword evidence="2" id="KW-1185">Reference proteome</keyword>
<name>A0A1W7D2A5_9ACTN</name>
<dbReference type="AlphaFoldDB" id="A0A1W7D2A5"/>
<dbReference type="Proteomes" id="UP000194218">
    <property type="component" value="Chromosome"/>
</dbReference>
<dbReference type="EMBL" id="CP021121">
    <property type="protein sequence ID" value="ARQ71156.1"/>
    <property type="molecule type" value="Genomic_DNA"/>
</dbReference>
<organism evidence="1 2">
    <name type="scientific">Streptomyces marincola</name>
    <dbReference type="NCBI Taxonomy" id="2878388"/>
    <lineage>
        <taxon>Bacteria</taxon>
        <taxon>Bacillati</taxon>
        <taxon>Actinomycetota</taxon>
        <taxon>Actinomycetes</taxon>
        <taxon>Kitasatosporales</taxon>
        <taxon>Streptomycetaceae</taxon>
        <taxon>Streptomyces</taxon>
    </lineage>
</organism>
<protein>
    <recommendedName>
        <fullName evidence="3">DNA-directed RNA polymerase specialized sigma subunit, sigma24 family</fullName>
    </recommendedName>
</protein>
<evidence type="ECO:0008006" key="3">
    <source>
        <dbReference type="Google" id="ProtNLM"/>
    </source>
</evidence>
<reference evidence="1 2" key="1">
    <citation type="submission" date="2017-05" db="EMBL/GenBank/DDBJ databases">
        <title>Complete genome sequence of Streptomyces sp. SCSIO 03032 revealed the diverse biosynthetic pathways for its bioactive secondary metabolites.</title>
        <authorList>
            <person name="Ma L."/>
            <person name="Zhu Y."/>
            <person name="Zhang W."/>
            <person name="Zhang G."/>
            <person name="Tian X."/>
            <person name="Zhang S."/>
            <person name="Zhang C."/>
        </authorList>
    </citation>
    <scope>NUCLEOTIDE SEQUENCE [LARGE SCALE GENOMIC DNA]</scope>
    <source>
        <strain evidence="1 2">SCSIO 03032</strain>
    </source>
</reference>
<accession>A0A1W7D2A5</accession>
<dbReference type="KEGG" id="smao:CAG99_22125"/>
<sequence length="633" mass="65572">MSPSPTQSTPELSQAEAALVEHYPRLVRLAYLVLPAAPGRHRRVLAAHAVVQRALPRGKGGAKGDSVPKQRGEEDAGYAYLRLRVLRAALDAARPGWLRRVPRLLPHVVGLRLSPRSAEAGDVALEQELAGLPAAARAAFALRRLDGLAEDAAQELLRAAGVSESRARAGVRAADELPPADGLADPCVLQARPTDLLRRRQYARTALLGGVALAVAAGAVMFLPDGWGPDGAAAPPYSENASARAALDPQGLRRMPEGVWQRATRTDFSVWPARGSALDDAGLLRRALAVWARPGDDVAVSATPGTQTGPAPGPAQLLFAGEAGGASVVLLYDGLRLVRYAEPVGADSGGAALDFARVDGADVLGASAVVIGRSDGNTRYLMAPWVTETVRRDLLVPDGRATEVGVDAHGVTEALRTPVAAPEGNGAACTEVPVLEVGAQGGDLPFMLADLGELVPALLTHGEPGEGQRVAADEEARERWTRLACNLSTANGGGVRSVNAWQFAEQTLPDGAGTAQWVCTRAETWRGAGSRTLAQFVAPAVRAGEPASVTASAEDAPACGAREPRVLSGVLWRSPEDAWYLVAAGSEQVSAIVAEGGVTGRGAGNTVALAAEEGARAELTGELDGGGELRMLG</sequence>
<proteinExistence type="predicted"/>
<evidence type="ECO:0000313" key="2">
    <source>
        <dbReference type="Proteomes" id="UP000194218"/>
    </source>
</evidence>